<name>A0ABW9V297_9BURK</name>
<sequence length="203" mass="20694">MKFSLVSGAVALAVVAALAGCGGKQQYTVKGTIVNLSNSGLVLTNNGEDLTVPNGATTFAFSKQIDYGTTYNVIVKSNPAHMTCNWNTANSGSAGYNVEIQMTLACVQNSYNLGGQVSGLTAAADGTARTITLINGSNTQTVLSSASANAGTLDFVTGTVPYGQAYGVTFLDTNNGLTCDVTNGVGVMADSPISNIVVACRNK</sequence>
<organism evidence="2 3">
    <name type="scientific">Duganella lactea</name>
    <dbReference type="NCBI Taxonomy" id="2692173"/>
    <lineage>
        <taxon>Bacteria</taxon>
        <taxon>Pseudomonadati</taxon>
        <taxon>Pseudomonadota</taxon>
        <taxon>Betaproteobacteria</taxon>
        <taxon>Burkholderiales</taxon>
        <taxon>Oxalobacteraceae</taxon>
        <taxon>Telluria group</taxon>
        <taxon>Duganella</taxon>
    </lineage>
</organism>
<evidence type="ECO:0000313" key="2">
    <source>
        <dbReference type="EMBL" id="MYM33680.1"/>
    </source>
</evidence>
<keyword evidence="1" id="KW-0732">Signal</keyword>
<comment type="caution">
    <text evidence="2">The sequence shown here is derived from an EMBL/GenBank/DDBJ whole genome shotgun (WGS) entry which is preliminary data.</text>
</comment>
<feature type="chain" id="PRO_5045696042" description="Lipoprotein" evidence="1">
    <location>
        <begin position="20"/>
        <end position="203"/>
    </location>
</feature>
<dbReference type="EMBL" id="WWCO01000003">
    <property type="protein sequence ID" value="MYM33680.1"/>
    <property type="molecule type" value="Genomic_DNA"/>
</dbReference>
<dbReference type="PROSITE" id="PS51257">
    <property type="entry name" value="PROKAR_LIPOPROTEIN"/>
    <property type="match status" value="1"/>
</dbReference>
<reference evidence="2 3" key="1">
    <citation type="submission" date="2019-12" db="EMBL/GenBank/DDBJ databases">
        <title>Novel species isolated from a subtropical stream in China.</title>
        <authorList>
            <person name="Lu H."/>
        </authorList>
    </citation>
    <scope>NUCLEOTIDE SEQUENCE [LARGE SCALE GENOMIC DNA]</scope>
    <source>
        <strain evidence="2 3">FT94W</strain>
    </source>
</reference>
<dbReference type="Proteomes" id="UP000449678">
    <property type="component" value="Unassembled WGS sequence"/>
</dbReference>
<keyword evidence="3" id="KW-1185">Reference proteome</keyword>
<dbReference type="RefSeq" id="WP_160989088.1">
    <property type="nucleotide sequence ID" value="NZ_WWCO01000003.1"/>
</dbReference>
<protein>
    <recommendedName>
        <fullName evidence="4">Lipoprotein</fullName>
    </recommendedName>
</protein>
<evidence type="ECO:0008006" key="4">
    <source>
        <dbReference type="Google" id="ProtNLM"/>
    </source>
</evidence>
<gene>
    <name evidence="2" type="ORF">GTP38_04925</name>
</gene>
<feature type="signal peptide" evidence="1">
    <location>
        <begin position="1"/>
        <end position="19"/>
    </location>
</feature>
<accession>A0ABW9V297</accession>
<evidence type="ECO:0000313" key="3">
    <source>
        <dbReference type="Proteomes" id="UP000449678"/>
    </source>
</evidence>
<evidence type="ECO:0000256" key="1">
    <source>
        <dbReference type="SAM" id="SignalP"/>
    </source>
</evidence>
<proteinExistence type="predicted"/>